<dbReference type="Gene3D" id="2.40.170.20">
    <property type="entry name" value="TonB-dependent receptor, beta-barrel domain"/>
    <property type="match status" value="1"/>
</dbReference>
<dbReference type="EMBL" id="BMGT01000001">
    <property type="protein sequence ID" value="GGG68544.1"/>
    <property type="molecule type" value="Genomic_DNA"/>
</dbReference>
<dbReference type="Pfam" id="PF13620">
    <property type="entry name" value="CarboxypepD_reg"/>
    <property type="match status" value="1"/>
</dbReference>
<dbReference type="Proteomes" id="UP000647241">
    <property type="component" value="Unassembled WGS sequence"/>
</dbReference>
<dbReference type="GO" id="GO:0044718">
    <property type="term" value="P:siderophore transmembrane transport"/>
    <property type="evidence" value="ECO:0007669"/>
    <property type="project" value="TreeGrafter"/>
</dbReference>
<feature type="domain" description="TonB-dependent transporter Oar-like beta-barrel" evidence="7">
    <location>
        <begin position="257"/>
        <end position="1195"/>
    </location>
</feature>
<dbReference type="PANTHER" id="PTHR30069">
    <property type="entry name" value="TONB-DEPENDENT OUTER MEMBRANE RECEPTOR"/>
    <property type="match status" value="1"/>
</dbReference>
<keyword evidence="5" id="KW-0472">Membrane</keyword>
<gene>
    <name evidence="8" type="ORF">GCM10011585_08140</name>
</gene>
<dbReference type="AlphaFoldDB" id="A0A917M0H2"/>
<dbReference type="GO" id="GO:0009279">
    <property type="term" value="C:cell outer membrane"/>
    <property type="evidence" value="ECO:0007669"/>
    <property type="project" value="UniProtKB-SubCell"/>
</dbReference>
<reference evidence="8" key="1">
    <citation type="journal article" date="2014" name="Int. J. Syst. Evol. Microbiol.">
        <title>Complete genome sequence of Corynebacterium casei LMG S-19264T (=DSM 44701T), isolated from a smear-ripened cheese.</title>
        <authorList>
            <consortium name="US DOE Joint Genome Institute (JGI-PGF)"/>
            <person name="Walter F."/>
            <person name="Albersmeier A."/>
            <person name="Kalinowski J."/>
            <person name="Ruckert C."/>
        </authorList>
    </citation>
    <scope>NUCLEOTIDE SEQUENCE</scope>
    <source>
        <strain evidence="8">CGMCC 1.12997</strain>
    </source>
</reference>
<dbReference type="SUPFAM" id="SSF49464">
    <property type="entry name" value="Carboxypeptidase regulatory domain-like"/>
    <property type="match status" value="1"/>
</dbReference>
<sequence>MKRHKVYWSGISILLVLLVGCVPWTQAQLAVTTATLSGTVTDPSGAVIPQGTVKLSSPTNGVNRSLVTDANGHYSFSQLPPSTYNLDIQARGFKEYKQNGIVLDAAQSASQNVALTIGSDTQEVVVTSQASLLNTENANISADIDAKQVVELPLNLRNVYGLATLNSSVNNTSEGQMLLGGGGPSTDNADQDISFLNFAGGFFGTSAYMLDGVWDTDPEWGAVIYVPSVDAVQEFKVQNNSFTAQYGWSTGNVVNVVSKSGTNAFHGDAYEFYRNDALDANSWFNNHNGQPRLNFNRNQYGVAAGGPLYIPGLYRQREKTFIFGLYERLTLATPTNQTFSVPTADFRAGHFAALLGSQETDGQGNLVFDALGRPVYNGQIYDPHSVRAITKGQVDPKTGRIATSTGYIRDPIANNDITTVGQIDPIAAKLMGYYPTPTNSNLSNNFFASGTAPARSNEYLIRVDHNINDSARLYFRYSYKQEFKTGTPNYWGNSEAGPGNARPNNRYNMAAGYSQIFSPTLTMNLSTGVELWHETSTNQSRGFKPSSIGLPTYLDANSPEFPIVTVGGESPLGPTTNETVTNHGPVGSVALDFIKTHGRHTLNFGAMFVELEDDQANYFQSTLASAGTFTAGPNPNNPDPNTGSGTAQLLLGVLDGATTGTTYNPAVATHYFGGYVQDDWTPIPKLTLNLGIRYEVQTAPTYRHNVASTFNPTALNPIGTTIGQTLPGALQFLSDSQRGVYHNNYGNVAPRIGFNYETSHNVILHGGYGIFYPPSITCCFPGESAGFASQTTSPVTLDSITPNPAVSVANPFPNGYVPITGNSRGELQQVGDNVSSSFISRKSSYVQQFMAGFQWGFTPNDSLEVNYVGNRGTHMMNANINRSQLDPKYLSMGADALNTLVPNPFYGAIAAGTSPCQLDQPKIVQAHLLSPYPQYCNVTENGPTYGFSNYNALQASYNHRFSKGLTALVSYTYSKFLDNVEGNNSWSYTGSGGPANTYNLAAEKSVDGSDTPHSLVANYIYQLPIGRGRAVGNHMNRVADAVVGGWEVSQIVTFKQGIPLNVSGANQPTFGGNPRPDVIGDPHLSHRTIHEWFNTAAFAYAPYGTFGTAPRFFSNLRGPGYQNWDTAIMKNWHFTESMRFQLRGEMYNTFNRPQFYAPQGGGETYTGCDPNAAGNNNCSSTLGQITNTFPSRTVQFAGKFYW</sequence>
<dbReference type="PANTHER" id="PTHR30069:SF46">
    <property type="entry name" value="OAR PROTEIN"/>
    <property type="match status" value="1"/>
</dbReference>
<evidence type="ECO:0000256" key="3">
    <source>
        <dbReference type="ARBA" id="ARBA00022452"/>
    </source>
</evidence>
<organism evidence="8 9">
    <name type="scientific">Edaphobacter dinghuensis</name>
    <dbReference type="NCBI Taxonomy" id="1560005"/>
    <lineage>
        <taxon>Bacteria</taxon>
        <taxon>Pseudomonadati</taxon>
        <taxon>Acidobacteriota</taxon>
        <taxon>Terriglobia</taxon>
        <taxon>Terriglobales</taxon>
        <taxon>Acidobacteriaceae</taxon>
        <taxon>Edaphobacter</taxon>
    </lineage>
</organism>
<dbReference type="InterPro" id="IPR039426">
    <property type="entry name" value="TonB-dep_rcpt-like"/>
</dbReference>
<dbReference type="Gene3D" id="2.60.40.1120">
    <property type="entry name" value="Carboxypeptidase-like, regulatory domain"/>
    <property type="match status" value="1"/>
</dbReference>
<name>A0A917M0H2_9BACT</name>
<dbReference type="PROSITE" id="PS51257">
    <property type="entry name" value="PROKAR_LIPOPROTEIN"/>
    <property type="match status" value="1"/>
</dbReference>
<dbReference type="RefSeq" id="WP_188552837.1">
    <property type="nucleotide sequence ID" value="NZ_BMGT01000001.1"/>
</dbReference>
<evidence type="ECO:0000259" key="7">
    <source>
        <dbReference type="Pfam" id="PF25183"/>
    </source>
</evidence>
<evidence type="ECO:0000256" key="4">
    <source>
        <dbReference type="ARBA" id="ARBA00022692"/>
    </source>
</evidence>
<dbReference type="InterPro" id="IPR036942">
    <property type="entry name" value="Beta-barrel_TonB_sf"/>
</dbReference>
<evidence type="ECO:0000256" key="5">
    <source>
        <dbReference type="ARBA" id="ARBA00023136"/>
    </source>
</evidence>
<dbReference type="SUPFAM" id="SSF56935">
    <property type="entry name" value="Porins"/>
    <property type="match status" value="1"/>
</dbReference>
<comment type="subcellular location">
    <subcellularLocation>
        <location evidence="1">Cell outer membrane</location>
        <topology evidence="1">Multi-pass membrane protein</topology>
    </subcellularLocation>
</comment>
<evidence type="ECO:0000256" key="6">
    <source>
        <dbReference type="ARBA" id="ARBA00023237"/>
    </source>
</evidence>
<accession>A0A917M0H2</accession>
<protein>
    <recommendedName>
        <fullName evidence="7">TonB-dependent transporter Oar-like beta-barrel domain-containing protein</fullName>
    </recommendedName>
</protein>
<keyword evidence="9" id="KW-1185">Reference proteome</keyword>
<dbReference type="InterPro" id="IPR008969">
    <property type="entry name" value="CarboxyPept-like_regulatory"/>
</dbReference>
<dbReference type="Pfam" id="PF25183">
    <property type="entry name" value="OMP_b-brl_4"/>
    <property type="match status" value="1"/>
</dbReference>
<keyword evidence="2" id="KW-0813">Transport</keyword>
<keyword evidence="3" id="KW-1134">Transmembrane beta strand</keyword>
<dbReference type="InterPro" id="IPR057601">
    <property type="entry name" value="Oar-like_b-barrel"/>
</dbReference>
<keyword evidence="4" id="KW-0812">Transmembrane</keyword>
<proteinExistence type="predicted"/>
<comment type="caution">
    <text evidence="8">The sequence shown here is derived from an EMBL/GenBank/DDBJ whole genome shotgun (WGS) entry which is preliminary data.</text>
</comment>
<evidence type="ECO:0000313" key="9">
    <source>
        <dbReference type="Proteomes" id="UP000647241"/>
    </source>
</evidence>
<keyword evidence="6" id="KW-0998">Cell outer membrane</keyword>
<evidence type="ECO:0000256" key="1">
    <source>
        <dbReference type="ARBA" id="ARBA00004571"/>
    </source>
</evidence>
<evidence type="ECO:0000256" key="2">
    <source>
        <dbReference type="ARBA" id="ARBA00022448"/>
    </source>
</evidence>
<dbReference type="GO" id="GO:0015344">
    <property type="term" value="F:siderophore uptake transmembrane transporter activity"/>
    <property type="evidence" value="ECO:0007669"/>
    <property type="project" value="TreeGrafter"/>
</dbReference>
<reference evidence="8" key="2">
    <citation type="submission" date="2020-09" db="EMBL/GenBank/DDBJ databases">
        <authorList>
            <person name="Sun Q."/>
            <person name="Zhou Y."/>
        </authorList>
    </citation>
    <scope>NUCLEOTIDE SEQUENCE</scope>
    <source>
        <strain evidence="8">CGMCC 1.12997</strain>
    </source>
</reference>
<evidence type="ECO:0000313" key="8">
    <source>
        <dbReference type="EMBL" id="GGG68544.1"/>
    </source>
</evidence>